<dbReference type="STRING" id="35608.A0A2U1PBA6"/>
<dbReference type="OrthoDB" id="431378at2759"/>
<reference evidence="1 2" key="1">
    <citation type="journal article" date="2018" name="Mol. Plant">
        <title>The genome of Artemisia annua provides insight into the evolution of Asteraceae family and artemisinin biosynthesis.</title>
        <authorList>
            <person name="Shen Q."/>
            <person name="Zhang L."/>
            <person name="Liao Z."/>
            <person name="Wang S."/>
            <person name="Yan T."/>
            <person name="Shi P."/>
            <person name="Liu M."/>
            <person name="Fu X."/>
            <person name="Pan Q."/>
            <person name="Wang Y."/>
            <person name="Lv Z."/>
            <person name="Lu X."/>
            <person name="Zhang F."/>
            <person name="Jiang W."/>
            <person name="Ma Y."/>
            <person name="Chen M."/>
            <person name="Hao X."/>
            <person name="Li L."/>
            <person name="Tang Y."/>
            <person name="Lv G."/>
            <person name="Zhou Y."/>
            <person name="Sun X."/>
            <person name="Brodelius P.E."/>
            <person name="Rose J.K.C."/>
            <person name="Tang K."/>
        </authorList>
    </citation>
    <scope>NUCLEOTIDE SEQUENCE [LARGE SCALE GENOMIC DNA]</scope>
    <source>
        <strain evidence="2">cv. Huhao1</strain>
        <tissue evidence="1">Leaf</tissue>
    </source>
</reference>
<accession>A0A2U1PBA6</accession>
<dbReference type="Proteomes" id="UP000245207">
    <property type="component" value="Unassembled WGS sequence"/>
</dbReference>
<dbReference type="AlphaFoldDB" id="A0A2U1PBA6"/>
<organism evidence="1 2">
    <name type="scientific">Artemisia annua</name>
    <name type="common">Sweet wormwood</name>
    <dbReference type="NCBI Taxonomy" id="35608"/>
    <lineage>
        <taxon>Eukaryota</taxon>
        <taxon>Viridiplantae</taxon>
        <taxon>Streptophyta</taxon>
        <taxon>Embryophyta</taxon>
        <taxon>Tracheophyta</taxon>
        <taxon>Spermatophyta</taxon>
        <taxon>Magnoliopsida</taxon>
        <taxon>eudicotyledons</taxon>
        <taxon>Gunneridae</taxon>
        <taxon>Pentapetalae</taxon>
        <taxon>asterids</taxon>
        <taxon>campanulids</taxon>
        <taxon>Asterales</taxon>
        <taxon>Asteraceae</taxon>
        <taxon>Asteroideae</taxon>
        <taxon>Anthemideae</taxon>
        <taxon>Artemisiinae</taxon>
        <taxon>Artemisia</taxon>
    </lineage>
</organism>
<proteinExistence type="predicted"/>
<name>A0A2U1PBA6_ARTAN</name>
<sequence>MVAFCEIVSFVPNVWHCRTFQPSGLFVARVDMQGSTPGLHAIFTGEYDTWDAWLKIPSSGFSGIVHFRGTGIKLRRGYAPSQLPKPTHVYFYCFMLGRSYIMQRY</sequence>
<comment type="caution">
    <text evidence="1">The sequence shown here is derived from an EMBL/GenBank/DDBJ whole genome shotgun (WGS) entry which is preliminary data.</text>
</comment>
<dbReference type="EMBL" id="PKPP01001402">
    <property type="protein sequence ID" value="PWA83010.1"/>
    <property type="molecule type" value="Genomic_DNA"/>
</dbReference>
<keyword evidence="2" id="KW-1185">Reference proteome</keyword>
<gene>
    <name evidence="1" type="ORF">CTI12_AA169590</name>
</gene>
<evidence type="ECO:0000313" key="1">
    <source>
        <dbReference type="EMBL" id="PWA83010.1"/>
    </source>
</evidence>
<evidence type="ECO:0000313" key="2">
    <source>
        <dbReference type="Proteomes" id="UP000245207"/>
    </source>
</evidence>
<protein>
    <submittedName>
        <fullName evidence="1">Shoot gravitropism 2 (SGR2)</fullName>
    </submittedName>
</protein>